<dbReference type="AlphaFoldDB" id="A0A518IQC2"/>
<proteinExistence type="predicted"/>
<dbReference type="Proteomes" id="UP000316770">
    <property type="component" value="Chromosome"/>
</dbReference>
<keyword evidence="1" id="KW-0812">Transmembrane</keyword>
<dbReference type="InterPro" id="IPR029062">
    <property type="entry name" value="Class_I_gatase-like"/>
</dbReference>
<reference evidence="2 3" key="1">
    <citation type="submission" date="2019-02" db="EMBL/GenBank/DDBJ databases">
        <title>Deep-cultivation of Planctomycetes and their phenomic and genomic characterization uncovers novel biology.</title>
        <authorList>
            <person name="Wiegand S."/>
            <person name="Jogler M."/>
            <person name="Boedeker C."/>
            <person name="Pinto D."/>
            <person name="Vollmers J."/>
            <person name="Rivas-Marin E."/>
            <person name="Kohn T."/>
            <person name="Peeters S.H."/>
            <person name="Heuer A."/>
            <person name="Rast P."/>
            <person name="Oberbeckmann S."/>
            <person name="Bunk B."/>
            <person name="Jeske O."/>
            <person name="Meyerdierks A."/>
            <person name="Storesund J.E."/>
            <person name="Kallscheuer N."/>
            <person name="Luecker S."/>
            <person name="Lage O.M."/>
            <person name="Pohl T."/>
            <person name="Merkel B.J."/>
            <person name="Hornburger P."/>
            <person name="Mueller R.-W."/>
            <person name="Bruemmer F."/>
            <person name="Labrenz M."/>
            <person name="Spormann A.M."/>
            <person name="Op den Camp H."/>
            <person name="Overmann J."/>
            <person name="Amann R."/>
            <person name="Jetten M.S.M."/>
            <person name="Mascher T."/>
            <person name="Medema M.H."/>
            <person name="Devos D.P."/>
            <person name="Kaster A.-K."/>
            <person name="Ovreas L."/>
            <person name="Rohde M."/>
            <person name="Galperin M.Y."/>
            <person name="Jogler C."/>
        </authorList>
    </citation>
    <scope>NUCLEOTIDE SEQUENCE [LARGE SCALE GENOMIC DNA]</scope>
    <source>
        <strain evidence="2 3">Mal33</strain>
    </source>
</reference>
<dbReference type="EMBL" id="CP036318">
    <property type="protein sequence ID" value="QDV55272.1"/>
    <property type="molecule type" value="Genomic_DNA"/>
</dbReference>
<keyword evidence="1" id="KW-1133">Transmembrane helix</keyword>
<evidence type="ECO:0000313" key="2">
    <source>
        <dbReference type="EMBL" id="QDV55272.1"/>
    </source>
</evidence>
<evidence type="ECO:0000313" key="3">
    <source>
        <dbReference type="Proteomes" id="UP000316770"/>
    </source>
</evidence>
<evidence type="ECO:0008006" key="4">
    <source>
        <dbReference type="Google" id="ProtNLM"/>
    </source>
</evidence>
<name>A0A518IQC2_9BACT</name>
<gene>
    <name evidence="2" type="ORF">Mal33_12420</name>
</gene>
<evidence type="ECO:0000256" key="1">
    <source>
        <dbReference type="SAM" id="Phobius"/>
    </source>
</evidence>
<feature type="transmembrane region" description="Helical" evidence="1">
    <location>
        <begin position="320"/>
        <end position="339"/>
    </location>
</feature>
<protein>
    <recommendedName>
        <fullName evidence="4">Glutamine amidotransferase domain-containing protein</fullName>
    </recommendedName>
</protein>
<accession>A0A518IQC2</accession>
<dbReference type="SUPFAM" id="SSF52317">
    <property type="entry name" value="Class I glutamine amidotransferase-like"/>
    <property type="match status" value="1"/>
</dbReference>
<feature type="transmembrane region" description="Helical" evidence="1">
    <location>
        <begin position="348"/>
        <end position="367"/>
    </location>
</feature>
<keyword evidence="1" id="KW-0472">Membrane</keyword>
<sequence length="661" mass="71930">MWAECRIEAGQGAAPGNVIVASADGDGVGVDYTQAFTSDGELRCYFQVGRDDQQLKVSITDESGATAASANIDAPAAIPFEKEWILAIGDAIGIEGASEQQGRRNFPIVSVLPDGQELPHHWIAYDGVDLIVFPGSQGAIVNALADSQKQALADWVRRGGRMVLTLGGQSQAAVAAGSWIRDSLGLQIDEEVVEIDPRAIESFTTTQTPLKAYEALRLPSSGGRTLLTGRTLDRQTVPIAKEYLVGFGRVLILAADLDQEPFASWSDRQNLLERFLPNALGTRNNTSQRHTSAAGYTDLVGQIRRTIDQFDSHWVLPFKWLAGFFVLYLGLIGPLDYWIVNRWLGRPLLGWITFPLAVLAFAGLAFYGTTIATPTQPVVNQFSVVDIDPSEKVGRGFAWTQLLSGSAGRNDLRYTIDAEFSDPGSPQPITGWWGVNGQEFGGLTSIGRDRQMPDYTIAAEASGENLSTAAIGLPMATAATKGLAAWWQFEPREAVESSLKQRPGTDLLSGSISNPLSVDLMDGLLVYRGWAYLLPTRFTAGKRIPEVSSLTSKNLKWRLTRRSVDKASTATEPWNPEMQGDLDRLLEIAMFYDTAGGPKYTELSNRIVNHLDLSHVLATDNAILLGRVDTPVVQLDEDQHAAEAGTVRSFARILLPVETGR</sequence>
<organism evidence="2 3">
    <name type="scientific">Rosistilla oblonga</name>
    <dbReference type="NCBI Taxonomy" id="2527990"/>
    <lineage>
        <taxon>Bacteria</taxon>
        <taxon>Pseudomonadati</taxon>
        <taxon>Planctomycetota</taxon>
        <taxon>Planctomycetia</taxon>
        <taxon>Pirellulales</taxon>
        <taxon>Pirellulaceae</taxon>
        <taxon>Rosistilla</taxon>
    </lineage>
</organism>
<keyword evidence="3" id="KW-1185">Reference proteome</keyword>